<proteinExistence type="predicted"/>
<gene>
    <name evidence="1" type="ORF">CJ218_04665</name>
</gene>
<evidence type="ECO:0000313" key="1">
    <source>
        <dbReference type="EMBL" id="PMC52418.1"/>
    </source>
</evidence>
<reference evidence="1 2" key="1">
    <citation type="submission" date="2017-09" db="EMBL/GenBank/DDBJ databases">
        <title>Bacterial strain isolated from the female urinary microbiota.</title>
        <authorList>
            <person name="Thomas-White K."/>
            <person name="Kumar N."/>
            <person name="Forster S."/>
            <person name="Putonti C."/>
            <person name="Lawley T."/>
            <person name="Wolfe A.J."/>
        </authorList>
    </citation>
    <scope>NUCLEOTIDE SEQUENCE [LARGE SCALE GENOMIC DNA]</scope>
    <source>
        <strain evidence="1 2">UMB0186</strain>
    </source>
</reference>
<dbReference type="OrthoDB" id="9815289at2"/>
<comment type="caution">
    <text evidence="1">The sequence shown here is derived from an EMBL/GenBank/DDBJ whole genome shotgun (WGS) entry which is preliminary data.</text>
</comment>
<dbReference type="EMBL" id="PNGT01000004">
    <property type="protein sequence ID" value="PMC52418.1"/>
    <property type="molecule type" value="Genomic_DNA"/>
</dbReference>
<name>A0A2N6SEN8_9BACL</name>
<dbReference type="InterPro" id="IPR047735">
    <property type="entry name" value="GrdX-like"/>
</dbReference>
<evidence type="ECO:0000313" key="2">
    <source>
        <dbReference type="Proteomes" id="UP000235670"/>
    </source>
</evidence>
<organism evidence="1 2">
    <name type="scientific">Gemella sanguinis</name>
    <dbReference type="NCBI Taxonomy" id="84135"/>
    <lineage>
        <taxon>Bacteria</taxon>
        <taxon>Bacillati</taxon>
        <taxon>Bacillota</taxon>
        <taxon>Bacilli</taxon>
        <taxon>Bacillales</taxon>
        <taxon>Gemellaceae</taxon>
        <taxon>Gemella</taxon>
    </lineage>
</organism>
<dbReference type="AlphaFoldDB" id="A0A2N6SEN8"/>
<sequence>MKLITNNPKFKSEKYRDIDIEYYDADYLDILIKVRDLVYRNYELLTHPLYGSVKPNETIYRSVVIKEGNVLDLNSVNLASEAIGTFEKFRKNRGVPNWTESVRNDFSVIDHDLISNAIKRIL</sequence>
<dbReference type="RefSeq" id="WP_102189788.1">
    <property type="nucleotide sequence ID" value="NZ_PNGT01000004.1"/>
</dbReference>
<dbReference type="STRING" id="84135.GCA_001052115_00825"/>
<protein>
    <submittedName>
        <fullName evidence="1">Glycine reductase</fullName>
    </submittedName>
</protein>
<dbReference type="Proteomes" id="UP000235670">
    <property type="component" value="Unassembled WGS sequence"/>
</dbReference>
<accession>A0A2N6SEN8</accession>
<dbReference type="NCBIfam" id="NF038093">
    <property type="entry name" value="GrdX"/>
    <property type="match status" value="1"/>
</dbReference>